<dbReference type="AlphaFoldDB" id="A0A9X0DA41"/>
<evidence type="ECO:0000313" key="1">
    <source>
        <dbReference type="EMBL" id="KAJ7391183.1"/>
    </source>
</evidence>
<sequence length="116" mass="12970">MLSEQCSASMPTVPFEIAFSGTWKVRTWNFRSKLVFGKLTGNHRPKLAHLTARKATSCRQRGTLDVLLGVNHVPSSFLLVKGCCLRQKALKCVVSRINSVINFIQLFFLLGTFNGQ</sequence>
<evidence type="ECO:0000313" key="2">
    <source>
        <dbReference type="Proteomes" id="UP001163046"/>
    </source>
</evidence>
<protein>
    <submittedName>
        <fullName evidence="1">Uncharacterized protein</fullName>
    </submittedName>
</protein>
<dbReference type="Proteomes" id="UP001163046">
    <property type="component" value="Unassembled WGS sequence"/>
</dbReference>
<reference evidence="1" key="1">
    <citation type="submission" date="2023-01" db="EMBL/GenBank/DDBJ databases">
        <title>Genome assembly of the deep-sea coral Lophelia pertusa.</title>
        <authorList>
            <person name="Herrera S."/>
            <person name="Cordes E."/>
        </authorList>
    </citation>
    <scope>NUCLEOTIDE SEQUENCE</scope>
    <source>
        <strain evidence="1">USNM1676648</strain>
        <tissue evidence="1">Polyp</tissue>
    </source>
</reference>
<organism evidence="1 2">
    <name type="scientific">Desmophyllum pertusum</name>
    <dbReference type="NCBI Taxonomy" id="174260"/>
    <lineage>
        <taxon>Eukaryota</taxon>
        <taxon>Metazoa</taxon>
        <taxon>Cnidaria</taxon>
        <taxon>Anthozoa</taxon>
        <taxon>Hexacorallia</taxon>
        <taxon>Scleractinia</taxon>
        <taxon>Caryophylliina</taxon>
        <taxon>Caryophylliidae</taxon>
        <taxon>Desmophyllum</taxon>
    </lineage>
</organism>
<dbReference type="EMBL" id="MU825407">
    <property type="protein sequence ID" value="KAJ7391183.1"/>
    <property type="molecule type" value="Genomic_DNA"/>
</dbReference>
<comment type="caution">
    <text evidence="1">The sequence shown here is derived from an EMBL/GenBank/DDBJ whole genome shotgun (WGS) entry which is preliminary data.</text>
</comment>
<accession>A0A9X0DA41</accession>
<proteinExistence type="predicted"/>
<name>A0A9X0DA41_9CNID</name>
<gene>
    <name evidence="1" type="ORF">OS493_019314</name>
</gene>
<keyword evidence="2" id="KW-1185">Reference proteome</keyword>